<evidence type="ECO:0000259" key="12">
    <source>
        <dbReference type="PROSITE" id="PS51012"/>
    </source>
</evidence>
<feature type="transmembrane region" description="Helical" evidence="11">
    <location>
        <begin position="148"/>
        <end position="173"/>
    </location>
</feature>
<organism evidence="13 14">
    <name type="scientific">Acidimangrovimonas pyrenivorans</name>
    <dbReference type="NCBI Taxonomy" id="2030798"/>
    <lineage>
        <taxon>Bacteria</taxon>
        <taxon>Pseudomonadati</taxon>
        <taxon>Pseudomonadota</taxon>
        <taxon>Alphaproteobacteria</taxon>
        <taxon>Rhodobacterales</taxon>
        <taxon>Paracoccaceae</taxon>
        <taxon>Acidimangrovimonas</taxon>
    </lineage>
</organism>
<feature type="transmembrane region" description="Helical" evidence="11">
    <location>
        <begin position="115"/>
        <end position="136"/>
    </location>
</feature>
<feature type="domain" description="ABC transmembrane type-2" evidence="12">
    <location>
        <begin position="35"/>
        <end position="256"/>
    </location>
</feature>
<keyword evidence="10 11" id="KW-0472">Membrane</keyword>
<evidence type="ECO:0000256" key="7">
    <source>
        <dbReference type="ARBA" id="ARBA00022903"/>
    </source>
</evidence>
<dbReference type="PRINTS" id="PR00164">
    <property type="entry name" value="ABC2TRNSPORT"/>
</dbReference>
<dbReference type="Pfam" id="PF01061">
    <property type="entry name" value="ABC2_membrane"/>
    <property type="match status" value="1"/>
</dbReference>
<comment type="similarity">
    <text evidence="2 11">Belongs to the ABC-2 integral membrane protein family.</text>
</comment>
<keyword evidence="6 11" id="KW-0812">Transmembrane</keyword>
<evidence type="ECO:0000256" key="10">
    <source>
        <dbReference type="ARBA" id="ARBA00023136"/>
    </source>
</evidence>
<evidence type="ECO:0000256" key="9">
    <source>
        <dbReference type="ARBA" id="ARBA00023047"/>
    </source>
</evidence>
<reference evidence="14" key="1">
    <citation type="journal article" date="2019" name="Int. J. Syst. Evol. Microbiol.">
        <title>The Global Catalogue of Microorganisms (GCM) 10K type strain sequencing project: providing services to taxonomists for standard genome sequencing and annotation.</title>
        <authorList>
            <consortium name="The Broad Institute Genomics Platform"/>
            <consortium name="The Broad Institute Genome Sequencing Center for Infectious Disease"/>
            <person name="Wu L."/>
            <person name="Ma J."/>
        </authorList>
    </citation>
    <scope>NUCLEOTIDE SEQUENCE [LARGE SCALE GENOMIC DNA]</scope>
    <source>
        <strain evidence="14">KCTC 62192</strain>
    </source>
</reference>
<proteinExistence type="inferred from homology"/>
<dbReference type="PROSITE" id="PS51012">
    <property type="entry name" value="ABC_TM2"/>
    <property type="match status" value="1"/>
</dbReference>
<name>A0ABV7ALX6_9RHOB</name>
<feature type="transmembrane region" description="Helical" evidence="11">
    <location>
        <begin position="69"/>
        <end position="95"/>
    </location>
</feature>
<keyword evidence="14" id="KW-1185">Reference proteome</keyword>
<sequence>MKFPKQVQTRSFATGRVVLALILREMSTRYGRSPGGYIWAVLEPLGAIMMMSFAFSLMLRSPALGNSFILFYASGFLPFTLYNSNASKVAGALTFSKPLLAYPSVTWMDSVLARFLLNTLTTAVVAYLLLTSILILTNSKSVLDVAPIVVAMALAALLGLGIGTLNCVLTGLFPTWTSIWGIITRPLFIGSGIIFNYEDMPRNLQDVLWYNPLVHIVDYMRTGIYPSFHAEHFSLPYVMAWILIPFALGLVLLQRHHKDIISD</sequence>
<protein>
    <recommendedName>
        <fullName evidence="11">Transport permease protein</fullName>
    </recommendedName>
</protein>
<gene>
    <name evidence="13" type="ORF">ACFOES_20385</name>
</gene>
<evidence type="ECO:0000256" key="8">
    <source>
        <dbReference type="ARBA" id="ARBA00022989"/>
    </source>
</evidence>
<keyword evidence="4 11" id="KW-1003">Cell membrane</keyword>
<keyword evidence="5" id="KW-0762">Sugar transport</keyword>
<evidence type="ECO:0000313" key="14">
    <source>
        <dbReference type="Proteomes" id="UP001595443"/>
    </source>
</evidence>
<comment type="caution">
    <text evidence="13">The sequence shown here is derived from an EMBL/GenBank/DDBJ whole genome shotgun (WGS) entry which is preliminary data.</text>
</comment>
<feature type="transmembrane region" description="Helical" evidence="11">
    <location>
        <begin position="234"/>
        <end position="253"/>
    </location>
</feature>
<keyword evidence="7" id="KW-0972">Capsule biogenesis/degradation</keyword>
<evidence type="ECO:0000313" key="13">
    <source>
        <dbReference type="EMBL" id="MFC2970463.1"/>
    </source>
</evidence>
<evidence type="ECO:0000256" key="6">
    <source>
        <dbReference type="ARBA" id="ARBA00022692"/>
    </source>
</evidence>
<feature type="transmembrane region" description="Helical" evidence="11">
    <location>
        <begin position="179"/>
        <end position="197"/>
    </location>
</feature>
<accession>A0ABV7ALX6</accession>
<evidence type="ECO:0000256" key="5">
    <source>
        <dbReference type="ARBA" id="ARBA00022597"/>
    </source>
</evidence>
<evidence type="ECO:0000256" key="11">
    <source>
        <dbReference type="RuleBase" id="RU361157"/>
    </source>
</evidence>
<dbReference type="EMBL" id="JBHRSK010000021">
    <property type="protein sequence ID" value="MFC2970463.1"/>
    <property type="molecule type" value="Genomic_DNA"/>
</dbReference>
<keyword evidence="3 11" id="KW-0813">Transport</keyword>
<dbReference type="RefSeq" id="WP_377835456.1">
    <property type="nucleotide sequence ID" value="NZ_JBHRSK010000021.1"/>
</dbReference>
<dbReference type="InterPro" id="IPR013525">
    <property type="entry name" value="ABC2_TM"/>
</dbReference>
<comment type="subcellular location">
    <subcellularLocation>
        <location evidence="11">Cell inner membrane</location>
        <topology evidence="11">Multi-pass membrane protein</topology>
    </subcellularLocation>
    <subcellularLocation>
        <location evidence="1">Cell membrane</location>
        <topology evidence="1">Multi-pass membrane protein</topology>
    </subcellularLocation>
</comment>
<dbReference type="InterPro" id="IPR047817">
    <property type="entry name" value="ABC2_TM_bact-type"/>
</dbReference>
<keyword evidence="8 11" id="KW-1133">Transmembrane helix</keyword>
<evidence type="ECO:0000256" key="4">
    <source>
        <dbReference type="ARBA" id="ARBA00022475"/>
    </source>
</evidence>
<dbReference type="PANTHER" id="PTHR30413:SF10">
    <property type="entry name" value="CAPSULE POLYSACCHARIDE EXPORT INNER-MEMBRANE PROTEIN CTRC"/>
    <property type="match status" value="1"/>
</dbReference>
<feature type="transmembrane region" description="Helical" evidence="11">
    <location>
        <begin position="37"/>
        <end position="57"/>
    </location>
</feature>
<dbReference type="PANTHER" id="PTHR30413">
    <property type="entry name" value="INNER MEMBRANE TRANSPORT PERMEASE"/>
    <property type="match status" value="1"/>
</dbReference>
<dbReference type="Proteomes" id="UP001595443">
    <property type="component" value="Unassembled WGS sequence"/>
</dbReference>
<evidence type="ECO:0000256" key="3">
    <source>
        <dbReference type="ARBA" id="ARBA00022448"/>
    </source>
</evidence>
<evidence type="ECO:0000256" key="1">
    <source>
        <dbReference type="ARBA" id="ARBA00004651"/>
    </source>
</evidence>
<dbReference type="InterPro" id="IPR000412">
    <property type="entry name" value="ABC_2_transport"/>
</dbReference>
<evidence type="ECO:0000256" key="2">
    <source>
        <dbReference type="ARBA" id="ARBA00007783"/>
    </source>
</evidence>
<keyword evidence="9" id="KW-0625">Polysaccharide transport</keyword>